<comment type="caution">
    <text evidence="1">The sequence shown here is derived from an EMBL/GenBank/DDBJ whole genome shotgun (WGS) entry which is preliminary data.</text>
</comment>
<dbReference type="EMBL" id="JAUTDP010000011">
    <property type="protein sequence ID" value="KAK3392334.1"/>
    <property type="molecule type" value="Genomic_DNA"/>
</dbReference>
<accession>A0AAE0U6L7</accession>
<evidence type="ECO:0000313" key="2">
    <source>
        <dbReference type="Proteomes" id="UP001281003"/>
    </source>
</evidence>
<reference evidence="1" key="1">
    <citation type="journal article" date="2023" name="Mol. Phylogenet. Evol.">
        <title>Genome-scale phylogeny and comparative genomics of the fungal order Sordariales.</title>
        <authorList>
            <person name="Hensen N."/>
            <person name="Bonometti L."/>
            <person name="Westerberg I."/>
            <person name="Brannstrom I.O."/>
            <person name="Guillou S."/>
            <person name="Cros-Aarteil S."/>
            <person name="Calhoun S."/>
            <person name="Haridas S."/>
            <person name="Kuo A."/>
            <person name="Mondo S."/>
            <person name="Pangilinan J."/>
            <person name="Riley R."/>
            <person name="LaButti K."/>
            <person name="Andreopoulos B."/>
            <person name="Lipzen A."/>
            <person name="Chen C."/>
            <person name="Yan M."/>
            <person name="Daum C."/>
            <person name="Ng V."/>
            <person name="Clum A."/>
            <person name="Steindorff A."/>
            <person name="Ohm R.A."/>
            <person name="Martin F."/>
            <person name="Silar P."/>
            <person name="Natvig D.O."/>
            <person name="Lalanne C."/>
            <person name="Gautier V."/>
            <person name="Ament-Velasquez S.L."/>
            <person name="Kruys A."/>
            <person name="Hutchinson M.I."/>
            <person name="Powell A.J."/>
            <person name="Barry K."/>
            <person name="Miller A.N."/>
            <person name="Grigoriev I.V."/>
            <person name="Debuchy R."/>
            <person name="Gladieux P."/>
            <person name="Hiltunen Thoren M."/>
            <person name="Johannesson H."/>
        </authorList>
    </citation>
    <scope>NUCLEOTIDE SEQUENCE</scope>
    <source>
        <strain evidence="1">FGSC 1904</strain>
    </source>
</reference>
<dbReference type="Proteomes" id="UP001281003">
    <property type="component" value="Unassembled WGS sequence"/>
</dbReference>
<dbReference type="AlphaFoldDB" id="A0AAE0U6L7"/>
<protein>
    <submittedName>
        <fullName evidence="1">Uncharacterized protein</fullName>
    </submittedName>
</protein>
<keyword evidence="2" id="KW-1185">Reference proteome</keyword>
<gene>
    <name evidence="1" type="ORF">B0T20DRAFT_53979</name>
</gene>
<name>A0AAE0U6L7_SORBR</name>
<proteinExistence type="predicted"/>
<organism evidence="1 2">
    <name type="scientific">Sordaria brevicollis</name>
    <dbReference type="NCBI Taxonomy" id="83679"/>
    <lineage>
        <taxon>Eukaryota</taxon>
        <taxon>Fungi</taxon>
        <taxon>Dikarya</taxon>
        <taxon>Ascomycota</taxon>
        <taxon>Pezizomycotina</taxon>
        <taxon>Sordariomycetes</taxon>
        <taxon>Sordariomycetidae</taxon>
        <taxon>Sordariales</taxon>
        <taxon>Sordariaceae</taxon>
        <taxon>Sordaria</taxon>
    </lineage>
</organism>
<evidence type="ECO:0000313" key="1">
    <source>
        <dbReference type="EMBL" id="KAK3392334.1"/>
    </source>
</evidence>
<reference evidence="1" key="2">
    <citation type="submission" date="2023-07" db="EMBL/GenBank/DDBJ databases">
        <authorList>
            <consortium name="Lawrence Berkeley National Laboratory"/>
            <person name="Haridas S."/>
            <person name="Hensen N."/>
            <person name="Bonometti L."/>
            <person name="Westerberg I."/>
            <person name="Brannstrom I.O."/>
            <person name="Guillou S."/>
            <person name="Cros-Aarteil S."/>
            <person name="Calhoun S."/>
            <person name="Kuo A."/>
            <person name="Mondo S."/>
            <person name="Pangilinan J."/>
            <person name="Riley R."/>
            <person name="LaButti K."/>
            <person name="Andreopoulos B."/>
            <person name="Lipzen A."/>
            <person name="Chen C."/>
            <person name="Yanf M."/>
            <person name="Daum C."/>
            <person name="Ng V."/>
            <person name="Clum A."/>
            <person name="Steindorff A."/>
            <person name="Ohm R."/>
            <person name="Martin F."/>
            <person name="Silar P."/>
            <person name="Natvig D."/>
            <person name="Lalanne C."/>
            <person name="Gautier V."/>
            <person name="Ament-velasquez S.L."/>
            <person name="Kruys A."/>
            <person name="Hutchinson M.I."/>
            <person name="Powell A.J."/>
            <person name="Barry K."/>
            <person name="Miller A.N."/>
            <person name="Grigoriev I.V."/>
            <person name="Debuchy R."/>
            <person name="Gladieux P."/>
            <person name="Thoren M.H."/>
            <person name="Johannesson H."/>
        </authorList>
    </citation>
    <scope>NUCLEOTIDE SEQUENCE</scope>
    <source>
        <strain evidence="1">FGSC 1904</strain>
    </source>
</reference>
<sequence>MTDSCPRCPLLVAILFETGGVNGWDWGLCLLLLLLHQAALLIQRLKRPNTDFLSGTRRDKLETLVSPRGKGEISHSQHHQHMRWQRTLSTRENFHTGTCHRRPCNRPKDAFSFRLSYTAKFV</sequence>